<comment type="caution">
    <text evidence="3">The sequence shown here is derived from an EMBL/GenBank/DDBJ whole genome shotgun (WGS) entry which is preliminary data.</text>
</comment>
<dbReference type="PANTHER" id="PTHR41786:SF1">
    <property type="entry name" value="6-HYDROXYMETHYLPTERIN DIPHOSPHOKINASE MPTE-LIKE DOMAIN-CONTAINING PROTEIN"/>
    <property type="match status" value="1"/>
</dbReference>
<dbReference type="EMBL" id="JAKILJ010000002">
    <property type="protein sequence ID" value="MCL1103953.1"/>
    <property type="molecule type" value="Genomic_DNA"/>
</dbReference>
<dbReference type="Proteomes" id="UP001139408">
    <property type="component" value="Unassembled WGS sequence"/>
</dbReference>
<dbReference type="AlphaFoldDB" id="A0A9X1Z2S9"/>
<dbReference type="SUPFAM" id="SSF48452">
    <property type="entry name" value="TPR-like"/>
    <property type="match status" value="1"/>
</dbReference>
<dbReference type="PROSITE" id="PS50005">
    <property type="entry name" value="TPR"/>
    <property type="match status" value="1"/>
</dbReference>
<proteinExistence type="predicted"/>
<feature type="domain" description="6-hydroxymethylpterin diphosphokinase MptE-like" evidence="2">
    <location>
        <begin position="175"/>
        <end position="339"/>
    </location>
</feature>
<dbReference type="Pfam" id="PF01973">
    <property type="entry name" value="MptE-like"/>
    <property type="match status" value="1"/>
</dbReference>
<evidence type="ECO:0000259" key="2">
    <source>
        <dbReference type="Pfam" id="PF01973"/>
    </source>
</evidence>
<dbReference type="RefSeq" id="WP_188923640.1">
    <property type="nucleotide sequence ID" value="NZ_BMQI01000002.1"/>
</dbReference>
<dbReference type="PANTHER" id="PTHR41786">
    <property type="entry name" value="MOTILITY ACCESSORY FACTOR MAF"/>
    <property type="match status" value="1"/>
</dbReference>
<organism evidence="3 4">
    <name type="scientific">Shewanella algicola</name>
    <dbReference type="NCBI Taxonomy" id="640633"/>
    <lineage>
        <taxon>Bacteria</taxon>
        <taxon>Pseudomonadati</taxon>
        <taxon>Pseudomonadota</taxon>
        <taxon>Gammaproteobacteria</taxon>
        <taxon>Alteromonadales</taxon>
        <taxon>Shewanellaceae</taxon>
        <taxon>Shewanella</taxon>
    </lineage>
</organism>
<dbReference type="Gene3D" id="1.25.40.10">
    <property type="entry name" value="Tetratricopeptide repeat domain"/>
    <property type="match status" value="1"/>
</dbReference>
<reference evidence="3" key="1">
    <citation type="submission" date="2022-01" db="EMBL/GenBank/DDBJ databases">
        <title>Whole genome-based taxonomy of the Shewanellaceae.</title>
        <authorList>
            <person name="Martin-Rodriguez A.J."/>
        </authorList>
    </citation>
    <scope>NUCLEOTIDE SEQUENCE</scope>
    <source>
        <strain evidence="3">DSM 23803</strain>
    </source>
</reference>
<accession>A0A9X1Z2S9</accession>
<gene>
    <name evidence="3" type="ORF">L2749_01570</name>
</gene>
<dbReference type="InterPro" id="IPR011990">
    <property type="entry name" value="TPR-like_helical_dom_sf"/>
</dbReference>
<keyword evidence="1" id="KW-0802">TPR repeat</keyword>
<dbReference type="InterPro" id="IPR002826">
    <property type="entry name" value="MptE-like"/>
</dbReference>
<evidence type="ECO:0000313" key="4">
    <source>
        <dbReference type="Proteomes" id="UP001139408"/>
    </source>
</evidence>
<evidence type="ECO:0000256" key="1">
    <source>
        <dbReference type="PROSITE-ProRule" id="PRU00339"/>
    </source>
</evidence>
<name>A0A9X1Z2S9_9GAMM</name>
<feature type="repeat" description="TPR" evidence="1">
    <location>
        <begin position="782"/>
        <end position="815"/>
    </location>
</feature>
<evidence type="ECO:0000313" key="3">
    <source>
        <dbReference type="EMBL" id="MCL1103953.1"/>
    </source>
</evidence>
<sequence length="827" mass="94386">MLNTPSEITNIFAISQFGEGYLPSVNRKTFEKVDSVSLYDERFKNAFNTDDTLHVIIGMDSGLLTNYLMDRPLARGSKYIFVELPDILALLTIDIPKALHNDLIISSPEKFSALIKENENNLYIVKQKFRIHRSIAVAENHLESYCKLNAQVEKTLEHEYFEKRVGFNQKIFVKAQLQNLAENLLPASILKQQFVGKSCIILGGGPSLDDSIEWIKANTERLIVIAVSRIMGKLAKLNIKVDIVVSVDPLSHSFDVNKEFMELEHNALLINSYHVAPQIMGQWRGSALYTGSRWPWDNDTDHDNIKSVGPTVTNSAIEIATEMGFKQVLLCGVDFCHSQKGVTHTQGTFGASLGPDIGVMLEWVETYSGEMAETPIQLLHAIESLQTSIMHQTSTIYINLSKDAAKVNGVEYRACQDVQLDSITHKNRQMLRPETYQLSTQQRTGYLIDTLNNLTKTLDKLQRLKILISEALVLNTKIEKSQKKPQFIPALADKIDKVEQKINKKFTSLVHLIKFYGYYEFSHFLSTKKKDEWSQQDVIDQTRIYYQALETISTELSELITSSIKRINCRINEYQAISDVNALCHQWNNDKQWGRSVIWQHNHPLQYESLSATDLEKIQTSQASFYEQFVVKHFIDETSDAVLPRMDNAFKKLQILLHNRHLLGISKIVEYTLPFIDTSAEVSRLYHLALSYQQMLEKHPQMALETILKLSVELCREAELKQVIKLSLELNKLGLATTYLAEIIHYSDEYLPQYAHALNLSGKPQKALHIYLDYLDKYPEDILVLLKLGIFLVQMNQMDSAKACFKNVLSLDVNNQAAIRYLQQLGG</sequence>
<protein>
    <submittedName>
        <fullName evidence="3">DUF115 domain-containing protein</fullName>
    </submittedName>
</protein>
<dbReference type="InterPro" id="IPR019734">
    <property type="entry name" value="TPR_rpt"/>
</dbReference>
<keyword evidence="4" id="KW-1185">Reference proteome</keyword>